<evidence type="ECO:0000256" key="1">
    <source>
        <dbReference type="SAM" id="Phobius"/>
    </source>
</evidence>
<feature type="transmembrane region" description="Helical" evidence="1">
    <location>
        <begin position="20"/>
        <end position="37"/>
    </location>
</feature>
<dbReference type="AlphaFoldDB" id="A0A915KLR6"/>
<organism evidence="2 3">
    <name type="scientific">Romanomermis culicivorax</name>
    <name type="common">Nematode worm</name>
    <dbReference type="NCBI Taxonomy" id="13658"/>
    <lineage>
        <taxon>Eukaryota</taxon>
        <taxon>Metazoa</taxon>
        <taxon>Ecdysozoa</taxon>
        <taxon>Nematoda</taxon>
        <taxon>Enoplea</taxon>
        <taxon>Dorylaimia</taxon>
        <taxon>Mermithida</taxon>
        <taxon>Mermithoidea</taxon>
        <taxon>Mermithidae</taxon>
        <taxon>Romanomermis</taxon>
    </lineage>
</organism>
<keyword evidence="1" id="KW-0812">Transmembrane</keyword>
<evidence type="ECO:0000313" key="3">
    <source>
        <dbReference type="WBParaSite" id="nRc.2.0.1.t38968-RA"/>
    </source>
</evidence>
<dbReference type="WBParaSite" id="nRc.2.0.1.t38968-RA">
    <property type="protein sequence ID" value="nRc.2.0.1.t38968-RA"/>
    <property type="gene ID" value="nRc.2.0.1.g38968"/>
</dbReference>
<name>A0A915KLR6_ROMCU</name>
<reference evidence="3" key="1">
    <citation type="submission" date="2022-11" db="UniProtKB">
        <authorList>
            <consortium name="WormBaseParasite"/>
        </authorList>
    </citation>
    <scope>IDENTIFICATION</scope>
</reference>
<keyword evidence="1" id="KW-1133">Transmembrane helix</keyword>
<keyword evidence="1" id="KW-0472">Membrane</keyword>
<proteinExistence type="predicted"/>
<accession>A0A915KLR6</accession>
<sequence length="96" mass="11342">MAITLSDPKELVESWLPARILAPFKGFITGFLLQFALPPASWRFRTDFYQIARLQRQLITTRRFVGSDSAYNFGCFVMRHRGASWRLEFDRRRLID</sequence>
<evidence type="ECO:0000313" key="2">
    <source>
        <dbReference type="Proteomes" id="UP000887565"/>
    </source>
</evidence>
<protein>
    <submittedName>
        <fullName evidence="3">Uncharacterized protein</fullName>
    </submittedName>
</protein>
<dbReference type="Proteomes" id="UP000887565">
    <property type="component" value="Unplaced"/>
</dbReference>
<keyword evidence="2" id="KW-1185">Reference proteome</keyword>